<dbReference type="RefSeq" id="WP_329077251.1">
    <property type="nucleotide sequence ID" value="NZ_CP109495.1"/>
</dbReference>
<feature type="transmembrane region" description="Helical" evidence="1">
    <location>
        <begin position="432"/>
        <end position="453"/>
    </location>
</feature>
<dbReference type="Pfam" id="PF13845">
    <property type="entry name" value="Septum_form"/>
    <property type="match status" value="1"/>
</dbReference>
<keyword evidence="1" id="KW-1133">Transmembrane helix</keyword>
<reference evidence="3" key="1">
    <citation type="submission" date="2022-10" db="EMBL/GenBank/DDBJ databases">
        <title>The complete genomes of actinobacterial strains from the NBC collection.</title>
        <authorList>
            <person name="Joergensen T.S."/>
            <person name="Alvarez Arevalo M."/>
            <person name="Sterndorff E.B."/>
            <person name="Faurdal D."/>
            <person name="Vuksanovic O."/>
            <person name="Mourched A.-S."/>
            <person name="Charusanti P."/>
            <person name="Shaw S."/>
            <person name="Blin K."/>
            <person name="Weber T."/>
        </authorList>
    </citation>
    <scope>NUCLEOTIDE SEQUENCE</scope>
    <source>
        <strain evidence="3">NBC_01432</strain>
    </source>
</reference>
<dbReference type="InterPro" id="IPR026004">
    <property type="entry name" value="Septum_form"/>
</dbReference>
<keyword evidence="4" id="KW-1185">Reference proteome</keyword>
<keyword evidence="1" id="KW-0812">Transmembrane</keyword>
<evidence type="ECO:0000313" key="3">
    <source>
        <dbReference type="EMBL" id="WUX53640.1"/>
    </source>
</evidence>
<gene>
    <name evidence="3" type="ORF">OG442_19915</name>
</gene>
<dbReference type="EMBL" id="CP109495">
    <property type="protein sequence ID" value="WUX53640.1"/>
    <property type="molecule type" value="Genomic_DNA"/>
</dbReference>
<dbReference type="Proteomes" id="UP001432209">
    <property type="component" value="Chromosome"/>
</dbReference>
<organism evidence="3 4">
    <name type="scientific">Streptomyces niveus</name>
    <name type="common">Streptomyces spheroides</name>
    <dbReference type="NCBI Taxonomy" id="193462"/>
    <lineage>
        <taxon>Bacteria</taxon>
        <taxon>Bacillati</taxon>
        <taxon>Actinomycetota</taxon>
        <taxon>Actinomycetes</taxon>
        <taxon>Kitasatosporales</taxon>
        <taxon>Streptomycetaceae</taxon>
        <taxon>Streptomyces</taxon>
    </lineage>
</organism>
<keyword evidence="1" id="KW-0472">Membrane</keyword>
<accession>A0ABZ2A4J7</accession>
<evidence type="ECO:0000256" key="1">
    <source>
        <dbReference type="SAM" id="Phobius"/>
    </source>
</evidence>
<evidence type="ECO:0000313" key="4">
    <source>
        <dbReference type="Proteomes" id="UP001432209"/>
    </source>
</evidence>
<name>A0ABZ2A4J7_STRNV</name>
<evidence type="ECO:0000259" key="2">
    <source>
        <dbReference type="Pfam" id="PF13845"/>
    </source>
</evidence>
<sequence>MIDETTAGLLEAAGPQMYRRNSFRITGLPTSADRRTVRQRQQRITPALELGADVDLGHSLPVRLDDIRAAFDRILGDPRRRLVDELFWLWDDDGDGEGDGVGGTSAGASGSARSCPCPKTLHHDHDAAVRAHSAALDLEVENTGLSGDRQRLDEVTQLWSNAARLWGQVLRRAVFWDHVRHRIAVLDDRQLDESVIDTLRDTLPTTLVKPLIELAAAASTPADRARLALRARDWPLVPSNLVDDQLEEAAAPHYESLRATAKRASSQLDGGNWDGAAAEVYDHALPALAKLEALVPYARHRRTASARNDVAVLLNNCATAASDALGPAANLNASKWFRTAAELATDPATQQTIKTNRDGLSEMMATFTQIRTQVDQLVAAGRIHLARTLLLRVKSQLVQAGGPSGEIDRMLADLRVRPATYTPRRVGGGARALAWAVLLLLGILFAGFVSGLFGDDGDSGSGSGSGSGAPPASGVAVVSAAEITDNSPVGSCIGQESDWQPGEREVPVVSCDDPHWGEVVAYVPLVDTESRYLTAKYPGIEQVVALSRFRCERALAEFRPDDTRVMVKYATPGADAWDPSGPTLDEYTTCVAHRIDNEYMTAADRVSLDSPAVPTSVRMPTFAANIEFNAPVGSCVESKTDLATTTADLPIVPCGEAHWAEIVGYPVLYEEGDALAEADKWPGDKVVYAKARAACEDRTKGLSDDLRLHITYPAKDWWTSPDRPIYAMCAVSYVADNTFTGALR</sequence>
<protein>
    <submittedName>
        <fullName evidence="3">Septum formation family protein</fullName>
    </submittedName>
</protein>
<proteinExistence type="predicted"/>
<feature type="domain" description="Septum formation-related" evidence="2">
    <location>
        <begin position="490"/>
        <end position="700"/>
    </location>
</feature>